<sequence>MRSMLRTPHRLVSFGIGTLATGALALSLAGCGSEQEVGSSATSEPLALSSSAPVVGGPRPQSPATTSSAESVSSSAAEAGHVCRKIPGPDGALRVIIVAGNVSCATATEVANEYGPKIATGSQQQVSGWTCGPSDIEGMLAACVKGSDVIGFTP</sequence>
<evidence type="ECO:0000256" key="1">
    <source>
        <dbReference type="SAM" id="MobiDB-lite"/>
    </source>
</evidence>
<gene>
    <name evidence="3" type="ordered locus">Gbro_0410</name>
</gene>
<feature type="signal peptide" evidence="2">
    <location>
        <begin position="1"/>
        <end position="25"/>
    </location>
</feature>
<dbReference type="eggNOG" id="ENOG5031VWF">
    <property type="taxonomic scope" value="Bacteria"/>
</dbReference>
<name>D0LDC4_GORB4</name>
<feature type="compositionally biased region" description="Polar residues" evidence="1">
    <location>
        <begin position="39"/>
        <end position="52"/>
    </location>
</feature>
<dbReference type="PROSITE" id="PS51257">
    <property type="entry name" value="PROKAR_LIPOPROTEIN"/>
    <property type="match status" value="1"/>
</dbReference>
<accession>D0LDC4</accession>
<organism evidence="3 4">
    <name type="scientific">Gordonia bronchialis (strain ATCC 25592 / DSM 43247 / BCRC 13721 / JCM 3198 / KCTC 3076 / NBRC 16047 / NCTC 10667)</name>
    <name type="common">Rhodococcus bronchialis</name>
    <dbReference type="NCBI Taxonomy" id="526226"/>
    <lineage>
        <taxon>Bacteria</taxon>
        <taxon>Bacillati</taxon>
        <taxon>Actinomycetota</taxon>
        <taxon>Actinomycetes</taxon>
        <taxon>Mycobacteriales</taxon>
        <taxon>Gordoniaceae</taxon>
        <taxon>Gordonia</taxon>
    </lineage>
</organism>
<proteinExistence type="predicted"/>
<evidence type="ECO:0008006" key="5">
    <source>
        <dbReference type="Google" id="ProtNLM"/>
    </source>
</evidence>
<keyword evidence="4" id="KW-1185">Reference proteome</keyword>
<feature type="compositionally biased region" description="Low complexity" evidence="1">
    <location>
        <begin position="62"/>
        <end position="73"/>
    </location>
</feature>
<feature type="region of interest" description="Disordered" evidence="1">
    <location>
        <begin position="39"/>
        <end position="73"/>
    </location>
</feature>
<dbReference type="Proteomes" id="UP000001219">
    <property type="component" value="Chromosome"/>
</dbReference>
<dbReference type="AlphaFoldDB" id="D0LDC4"/>
<reference evidence="3 4" key="2">
    <citation type="journal article" date="2010" name="Stand. Genomic Sci.">
        <title>Complete genome sequence of Gordonia bronchialis type strain (3410).</title>
        <authorList>
            <person name="Ivanova N."/>
            <person name="Sikorski J."/>
            <person name="Jando M."/>
            <person name="Lapidus A."/>
            <person name="Nolan M."/>
            <person name="Lucas S."/>
            <person name="Del Rio T.G."/>
            <person name="Tice H."/>
            <person name="Copeland A."/>
            <person name="Cheng J.F."/>
            <person name="Chen F."/>
            <person name="Bruce D."/>
            <person name="Goodwin L."/>
            <person name="Pitluck S."/>
            <person name="Mavromatis K."/>
            <person name="Ovchinnikova G."/>
            <person name="Pati A."/>
            <person name="Chen A."/>
            <person name="Palaniappan K."/>
            <person name="Land M."/>
            <person name="Hauser L."/>
            <person name="Chang Y.J."/>
            <person name="Jeffries C.D."/>
            <person name="Chain P."/>
            <person name="Saunders E."/>
            <person name="Han C."/>
            <person name="Detter J.C."/>
            <person name="Brettin T."/>
            <person name="Rohde M."/>
            <person name="Goker M."/>
            <person name="Bristow J."/>
            <person name="Eisen J.A."/>
            <person name="Markowitz V."/>
            <person name="Hugenholtz P."/>
            <person name="Klenk H.P."/>
            <person name="Kyrpides N.C."/>
        </authorList>
    </citation>
    <scope>NUCLEOTIDE SEQUENCE [LARGE SCALE GENOMIC DNA]</scope>
    <source>
        <strain evidence="4">ATCC 25592 / DSM 43247 / BCRC 13721 / JCM 3198 / KCTC 3076 / NBRC 16047 / NCTC 10667</strain>
    </source>
</reference>
<keyword evidence="2" id="KW-0732">Signal</keyword>
<evidence type="ECO:0000313" key="3">
    <source>
        <dbReference type="EMBL" id="ACY19744.1"/>
    </source>
</evidence>
<dbReference type="HOGENOM" id="CLU_1701767_0_0_11"/>
<reference evidence="4" key="1">
    <citation type="submission" date="2009-10" db="EMBL/GenBank/DDBJ databases">
        <title>The complete chromosome of Gordonia bronchialis DSM 43247.</title>
        <authorList>
            <consortium name="US DOE Joint Genome Institute (JGI-PGF)"/>
            <person name="Lucas S."/>
            <person name="Copeland A."/>
            <person name="Lapidus A."/>
            <person name="Glavina del Rio T."/>
            <person name="Dalin E."/>
            <person name="Tice H."/>
            <person name="Bruce D."/>
            <person name="Goodwin L."/>
            <person name="Pitluck S."/>
            <person name="Kyrpides N."/>
            <person name="Mavromatis K."/>
            <person name="Ivanova N."/>
            <person name="Ovchinnikova G."/>
            <person name="Saunders E."/>
            <person name="Brettin T."/>
            <person name="Detter J.C."/>
            <person name="Han C."/>
            <person name="Larimer F."/>
            <person name="Land M."/>
            <person name="Hauser L."/>
            <person name="Markowitz V."/>
            <person name="Cheng J.-F."/>
            <person name="Hugenholtz P."/>
            <person name="Woyke T."/>
            <person name="Wu D."/>
            <person name="Jando M."/>
            <person name="Schneider S."/>
            <person name="Goeker M."/>
            <person name="Klenk H.-P."/>
            <person name="Eisen J.A."/>
        </authorList>
    </citation>
    <scope>NUCLEOTIDE SEQUENCE [LARGE SCALE GENOMIC DNA]</scope>
    <source>
        <strain evidence="4">ATCC 25592 / DSM 43247 / BCRC 13721 / JCM 3198 / KCTC 3076 / NBRC 16047 / NCTC 10667</strain>
    </source>
</reference>
<dbReference type="STRING" id="526226.Gbro_0410"/>
<dbReference type="EMBL" id="CP001802">
    <property type="protein sequence ID" value="ACY19744.1"/>
    <property type="molecule type" value="Genomic_DNA"/>
</dbReference>
<evidence type="ECO:0000313" key="4">
    <source>
        <dbReference type="Proteomes" id="UP000001219"/>
    </source>
</evidence>
<evidence type="ECO:0000256" key="2">
    <source>
        <dbReference type="SAM" id="SignalP"/>
    </source>
</evidence>
<protein>
    <recommendedName>
        <fullName evidence="5">Lipoprotein</fullName>
    </recommendedName>
</protein>
<dbReference type="KEGG" id="gbr:Gbro_0410"/>
<feature type="chain" id="PRO_5003011160" description="Lipoprotein" evidence="2">
    <location>
        <begin position="26"/>
        <end position="154"/>
    </location>
</feature>